<feature type="transmembrane region" description="Helical" evidence="15">
    <location>
        <begin position="1133"/>
        <end position="1151"/>
    </location>
</feature>
<feature type="transmembrane region" description="Helical" evidence="15">
    <location>
        <begin position="818"/>
        <end position="841"/>
    </location>
</feature>
<organism evidence="18 19">
    <name type="scientific">Cytospora mali</name>
    <name type="common">Apple Valsa canker fungus</name>
    <name type="synonym">Valsa mali</name>
    <dbReference type="NCBI Taxonomy" id="578113"/>
    <lineage>
        <taxon>Eukaryota</taxon>
        <taxon>Fungi</taxon>
        <taxon>Dikarya</taxon>
        <taxon>Ascomycota</taxon>
        <taxon>Pezizomycotina</taxon>
        <taxon>Sordariomycetes</taxon>
        <taxon>Sordariomycetidae</taxon>
        <taxon>Diaporthales</taxon>
        <taxon>Cytosporaceae</taxon>
        <taxon>Cytospora</taxon>
    </lineage>
</organism>
<feature type="transmembrane region" description="Helical" evidence="15">
    <location>
        <begin position="956"/>
        <end position="976"/>
    </location>
</feature>
<keyword evidence="19" id="KW-1185">Reference proteome</keyword>
<feature type="compositionally biased region" description="Polar residues" evidence="14">
    <location>
        <begin position="33"/>
        <end position="53"/>
    </location>
</feature>
<dbReference type="Gene3D" id="3.30.40.10">
    <property type="entry name" value="Zinc/RING finger domain, C3HC4 (zinc finger)"/>
    <property type="match status" value="1"/>
</dbReference>
<dbReference type="GO" id="GO:0008270">
    <property type="term" value="F:zinc ion binding"/>
    <property type="evidence" value="ECO:0007669"/>
    <property type="project" value="UniProtKB-KW"/>
</dbReference>
<feature type="compositionally biased region" description="Polar residues" evidence="14">
    <location>
        <begin position="639"/>
        <end position="671"/>
    </location>
</feature>
<evidence type="ECO:0000259" key="16">
    <source>
        <dbReference type="PROSITE" id="PS50089"/>
    </source>
</evidence>
<dbReference type="CDD" id="cd16702">
    <property type="entry name" value="RING_CH-C4HC3_MARCH6"/>
    <property type="match status" value="1"/>
</dbReference>
<feature type="region of interest" description="Disordered" evidence="14">
    <location>
        <begin position="1328"/>
        <end position="1348"/>
    </location>
</feature>
<evidence type="ECO:0000256" key="8">
    <source>
        <dbReference type="ARBA" id="ARBA00022771"/>
    </source>
</evidence>
<evidence type="ECO:0000256" key="5">
    <source>
        <dbReference type="ARBA" id="ARBA00022679"/>
    </source>
</evidence>
<dbReference type="SMR" id="A0A194VNG2"/>
<dbReference type="SUPFAM" id="SSF57850">
    <property type="entry name" value="RING/U-box"/>
    <property type="match status" value="1"/>
</dbReference>
<dbReference type="PANTHER" id="PTHR13145:SF0">
    <property type="entry name" value="E3 UBIQUITIN-PROTEIN LIGASE MARCHF6"/>
    <property type="match status" value="1"/>
</dbReference>
<sequence>MDDDLNFEMDQGRTFGPISSEPSRRQASMAEDNMQTPSNGKSSHDATSQSQFDPDTCRICRGEATPDEPLFYPCKCSGSIKYVHQDCLMEWLSHSQKKHCELCKTPFRFTKLYAPDMPKTVPFYVFISHITKYLFRNMLVWARAGLVLMVWLVWLPYLMRRVWSALFWLSDEGLGPMFGRSEAAGVMSGITGSSAGAATCPSSPLLAQATSAAALQDIMGRLPLSSTSTTTTTSLYGMNITDNPVSNIFLNMFLGFFYIGGTTPRSDVPANVQSIADPTTTHQPTLLSGVKLLQKMASASPALGNFAIDVMEGQIITVLVIICFILIILVRDYVVQQQPDINMRAAFAAAENAAPAENPVPAAAPPDPTEGLRAEDVERLRGPEVQDDDINGPLDDNAGHGNPQWVRIPDFPAANNDRQPLELGELAGRPESPTLEDLHRNDRIPAALANTDWAREDVPTAMEISTADEYVRIHRAAEGDPATILKIIRQENLEDRLGFFVQATQSQLGRDRFDSHGEEAESSRPLADWGSEADQPWFDDVQEESHHPGKGKSTMTNASSDARGDQGYTSRPRSATDGPQNIGDMNPLRDGNWAWPDSVLDSRLSGPQYSSPSRFPGSSSRAVPDEAGGASQAWDHATPPSSTLGESVASSLQGSTPSSSENNDNIDSQPVLTHGGTPDAAMDAGPPDDWETMSDFNGPLDLQQNAAAQEDAAVAPEEHEPPGIAQRLADFMWRDVEAIPPHELAPLPDAVDEFFDHDQDAAVALVEGPLLQDEERDQEVVAAAVEAGIDAEAEAIEDAEDLEGIFELLGMRGPIAGLFQNALFCAFLVSITLFLGMFMPYNIGRLAIWMVANPTRPIRILFSLSKLVQDTALLLAGSASTLAFRAVDSMLTILRPSSPQPEIIKSAVQGSWNMTENAFGSLLDSLWTDLPFISAEEVRNFSTVSHAALLTLKGQLASFLATFGHGLLFLFGGDYLTKMADIRSWATVASATLSQFLTDFPSLLTNPTSWVIDLGTFEAAAPLRPELASWSAMDRLWAILGGYVAMCVVAALYLARGGPISPGRVGQEWEATLIDVLNQASGVMKVILIIGIEMLVFPLYCGLLLDIALLPLFEDTTIMSRVMFTVNYPLTSIFVHWFVGTGYMFHFALFVSMCRKIMRKGVLYFIRDPDDAEFHPVRDVLERNVTTQLRKILFSAFVYGALVIVCLGGVVWALSYGFQNVLPIHYSSNEPVLEFPIDLLFYNFLMPLAVRFFKPSDGLHAMYTWWFRKSARALRLTWFLFGERKIDEEGTLKPAPGSPTSALPMWKRMFLEVATDRAEVVPKTWEGTFEGGKAKPAPPLDPQQLEDSNKRKTLLVRTSQLVPDGRFVRAPASDQVKIPKGQRVFLDVTEDDQRHDRTNHPGVDLYSTSQYQFVYVPPNFRLRVFLFILFIWLFAAATGLGFTIIPLIFGRWMFRMLIPGHIRTNDIYAFSIGIYILGSLFYFLFRVKGMYARTRAWVYRTARNLVDRDSLKRAAAVVIHASKLFYAYFFLLIVFPVMVASLMELYILIPLDTYMYGALVPTNVTPDATLLSVQNPRHTIRVMQSWTIGIIYLKLAARFVVSWYQDSRLAAATRAVLRHGWLEPDVKVLTRAFVIPGLSLWAAAVFGPLMMARACIAYNTPVGVDAVAANNDAAVVLVYRFCFFAALLSAIGVALLRSVLGVFRSWRVRIRDEAYLIGERLHNFSLPQAVHDSQRERRRVGWE</sequence>
<evidence type="ECO:0000256" key="14">
    <source>
        <dbReference type="SAM" id="MobiDB-lite"/>
    </source>
</evidence>
<dbReference type="OrthoDB" id="1108038at2759"/>
<gene>
    <name evidence="18" type="ORF">VM1G_00134</name>
</gene>
<dbReference type="InterPro" id="IPR057211">
    <property type="entry name" value="DUF7889"/>
</dbReference>
<evidence type="ECO:0000313" key="18">
    <source>
        <dbReference type="EMBL" id="KUI65527.1"/>
    </source>
</evidence>
<dbReference type="Proteomes" id="UP000078559">
    <property type="component" value="Chromosome 1"/>
</dbReference>
<feature type="transmembrane region" description="Helical" evidence="15">
    <location>
        <begin position="1467"/>
        <end position="1485"/>
    </location>
</feature>
<feature type="region of interest" description="Disordered" evidence="14">
    <location>
        <begin position="510"/>
        <end position="590"/>
    </location>
</feature>
<dbReference type="GO" id="GO:0036503">
    <property type="term" value="P:ERAD pathway"/>
    <property type="evidence" value="ECO:0007669"/>
    <property type="project" value="TreeGrafter"/>
</dbReference>
<dbReference type="InterPro" id="IPR056521">
    <property type="entry name" value="MARCHF6-like_C"/>
</dbReference>
<feature type="transmembrane region" description="Helical" evidence="15">
    <location>
        <begin position="315"/>
        <end position="334"/>
    </location>
</feature>
<feature type="transmembrane region" description="Helical" evidence="15">
    <location>
        <begin position="1086"/>
        <end position="1113"/>
    </location>
</feature>
<feature type="transmembrane region" description="Helical" evidence="15">
    <location>
        <begin position="1628"/>
        <end position="1651"/>
    </location>
</feature>
<feature type="compositionally biased region" description="Polar residues" evidence="14">
    <location>
        <begin position="567"/>
        <end position="579"/>
    </location>
</feature>
<keyword evidence="12 15" id="KW-0472">Membrane</keyword>
<name>A0A194VNG2_CYTMA</name>
<evidence type="ECO:0000256" key="3">
    <source>
        <dbReference type="ARBA" id="ARBA00004906"/>
    </source>
</evidence>
<dbReference type="SMART" id="SM00744">
    <property type="entry name" value="RINGv"/>
    <property type="match status" value="1"/>
</dbReference>
<dbReference type="Pfam" id="PF23113">
    <property type="entry name" value="MARCHF6_C"/>
    <property type="match status" value="1"/>
</dbReference>
<feature type="domain" description="RING-CH-type" evidence="17">
    <location>
        <begin position="49"/>
        <end position="110"/>
    </location>
</feature>
<feature type="domain" description="RING-type" evidence="16">
    <location>
        <begin position="57"/>
        <end position="104"/>
    </location>
</feature>
<proteinExistence type="predicted"/>
<dbReference type="PROSITE" id="PS51292">
    <property type="entry name" value="ZF_RING_CH"/>
    <property type="match status" value="1"/>
</dbReference>
<keyword evidence="11 15" id="KW-1133">Transmembrane helix</keyword>
<evidence type="ECO:0000256" key="15">
    <source>
        <dbReference type="SAM" id="Phobius"/>
    </source>
</evidence>
<feature type="transmembrane region" description="Helical" evidence="15">
    <location>
        <begin position="1525"/>
        <end position="1549"/>
    </location>
</feature>
<dbReference type="GO" id="GO:0005789">
    <property type="term" value="C:endoplasmic reticulum membrane"/>
    <property type="evidence" value="ECO:0007669"/>
    <property type="project" value="TreeGrafter"/>
</dbReference>
<feature type="region of interest" description="Disordered" evidence="14">
    <location>
        <begin position="604"/>
        <end position="699"/>
    </location>
</feature>
<dbReference type="Pfam" id="PF12906">
    <property type="entry name" value="RINGv"/>
    <property type="match status" value="1"/>
</dbReference>
<evidence type="ECO:0000256" key="13">
    <source>
        <dbReference type="PROSITE-ProRule" id="PRU00175"/>
    </source>
</evidence>
<protein>
    <recommendedName>
        <fullName evidence="4">RING-type E3 ubiquitin transferase</fullName>
        <ecNumber evidence="4">2.3.2.27</ecNumber>
    </recommendedName>
</protein>
<feature type="compositionally biased region" description="Low complexity" evidence="14">
    <location>
        <begin position="675"/>
        <end position="685"/>
    </location>
</feature>
<evidence type="ECO:0000313" key="19">
    <source>
        <dbReference type="Proteomes" id="UP000078559"/>
    </source>
</evidence>
<feature type="region of interest" description="Disordered" evidence="14">
    <location>
        <begin position="1"/>
        <end position="53"/>
    </location>
</feature>
<feature type="transmembrane region" description="Helical" evidence="15">
    <location>
        <begin position="1192"/>
        <end position="1215"/>
    </location>
</feature>
<keyword evidence="8 13" id="KW-0863">Zinc-finger</keyword>
<evidence type="ECO:0000256" key="9">
    <source>
        <dbReference type="ARBA" id="ARBA00022786"/>
    </source>
</evidence>
<keyword evidence="7" id="KW-0479">Metal-binding</keyword>
<comment type="pathway">
    <text evidence="3">Protein modification; protein ubiquitination.</text>
</comment>
<keyword evidence="9" id="KW-0833">Ubl conjugation pathway</keyword>
<comment type="catalytic activity">
    <reaction evidence="1">
        <text>S-ubiquitinyl-[E2 ubiquitin-conjugating enzyme]-L-cysteine + [acceptor protein]-L-lysine = [E2 ubiquitin-conjugating enzyme]-L-cysteine + N(6)-ubiquitinyl-[acceptor protein]-L-lysine.</text>
        <dbReference type="EC" id="2.3.2.27"/>
    </reaction>
</comment>
<feature type="transmembrane region" description="Helical" evidence="15">
    <location>
        <begin position="1586"/>
        <end position="1604"/>
    </location>
</feature>
<evidence type="ECO:0000256" key="1">
    <source>
        <dbReference type="ARBA" id="ARBA00000900"/>
    </source>
</evidence>
<accession>A0A194VNG2</accession>
<evidence type="ECO:0000256" key="6">
    <source>
        <dbReference type="ARBA" id="ARBA00022692"/>
    </source>
</evidence>
<dbReference type="EMBL" id="CM003098">
    <property type="protein sequence ID" value="KUI65527.1"/>
    <property type="molecule type" value="Genomic_DNA"/>
</dbReference>
<dbReference type="PROSITE" id="PS50089">
    <property type="entry name" value="ZF_RING_2"/>
    <property type="match status" value="1"/>
</dbReference>
<dbReference type="GO" id="GO:0061630">
    <property type="term" value="F:ubiquitin protein ligase activity"/>
    <property type="evidence" value="ECO:0007669"/>
    <property type="project" value="UniProtKB-EC"/>
</dbReference>
<dbReference type="InterPro" id="IPR001841">
    <property type="entry name" value="Znf_RING"/>
</dbReference>
<evidence type="ECO:0000256" key="7">
    <source>
        <dbReference type="ARBA" id="ARBA00022723"/>
    </source>
</evidence>
<feature type="compositionally biased region" description="Low complexity" evidence="14">
    <location>
        <begin position="610"/>
        <end position="621"/>
    </location>
</feature>
<feature type="transmembrane region" description="Helical" evidence="15">
    <location>
        <begin position="1677"/>
        <end position="1700"/>
    </location>
</feature>
<dbReference type="InterPro" id="IPR013083">
    <property type="entry name" value="Znf_RING/FYVE/PHD"/>
</dbReference>
<evidence type="ECO:0000256" key="11">
    <source>
        <dbReference type="ARBA" id="ARBA00022989"/>
    </source>
</evidence>
<feature type="transmembrane region" description="Helical" evidence="15">
    <location>
        <begin position="140"/>
        <end position="159"/>
    </location>
</feature>
<dbReference type="InterPro" id="IPR011016">
    <property type="entry name" value="Znf_RING-CH"/>
</dbReference>
<feature type="transmembrane region" description="Helical" evidence="15">
    <location>
        <begin position="1424"/>
        <end position="1447"/>
    </location>
</feature>
<evidence type="ECO:0000256" key="2">
    <source>
        <dbReference type="ARBA" id="ARBA00004141"/>
    </source>
</evidence>
<keyword evidence="6 15" id="KW-0812">Transmembrane</keyword>
<reference evidence="18" key="1">
    <citation type="submission" date="2014-12" db="EMBL/GenBank/DDBJ databases">
        <title>Genome Sequence of Valsa Canker Pathogens Uncovers a Specific Adaption of Colonization on Woody Bark.</title>
        <authorList>
            <person name="Yin Z."/>
            <person name="Liu H."/>
            <person name="Gao X."/>
            <person name="Li Z."/>
            <person name="Song N."/>
            <person name="Ke X."/>
            <person name="Dai Q."/>
            <person name="Wu Y."/>
            <person name="Sun Y."/>
            <person name="Xu J.-R."/>
            <person name="Kang Z.K."/>
            <person name="Wang L."/>
            <person name="Huang L."/>
        </authorList>
    </citation>
    <scope>NUCLEOTIDE SEQUENCE [LARGE SCALE GENOMIC DNA]</scope>
    <source>
        <strain evidence="18">03-8</strain>
    </source>
</reference>
<dbReference type="EC" id="2.3.2.27" evidence="4"/>
<feature type="transmembrane region" description="Helical" evidence="15">
    <location>
        <begin position="1036"/>
        <end position="1055"/>
    </location>
</feature>
<feature type="compositionally biased region" description="Basic and acidic residues" evidence="14">
    <location>
        <begin position="510"/>
        <end position="522"/>
    </location>
</feature>
<evidence type="ECO:0000256" key="10">
    <source>
        <dbReference type="ARBA" id="ARBA00022833"/>
    </source>
</evidence>
<keyword evidence="10" id="KW-0862">Zinc</keyword>
<evidence type="ECO:0000256" key="4">
    <source>
        <dbReference type="ARBA" id="ARBA00012483"/>
    </source>
</evidence>
<evidence type="ECO:0000259" key="17">
    <source>
        <dbReference type="PROSITE" id="PS51292"/>
    </source>
</evidence>
<feature type="transmembrane region" description="Helical" evidence="15">
    <location>
        <begin position="1235"/>
        <end position="1253"/>
    </location>
</feature>
<evidence type="ECO:0000256" key="12">
    <source>
        <dbReference type="ARBA" id="ARBA00023136"/>
    </source>
</evidence>
<dbReference type="PANTHER" id="PTHR13145">
    <property type="entry name" value="SSM4 PROTEIN"/>
    <property type="match status" value="1"/>
</dbReference>
<feature type="region of interest" description="Disordered" evidence="14">
    <location>
        <begin position="384"/>
        <end position="418"/>
    </location>
</feature>
<dbReference type="Pfam" id="PF25417">
    <property type="entry name" value="DUF7889"/>
    <property type="match status" value="1"/>
</dbReference>
<dbReference type="FunFam" id="3.30.40.10:FF:000287">
    <property type="entry name" value="RING finger membrane protein"/>
    <property type="match status" value="1"/>
</dbReference>
<keyword evidence="5" id="KW-0808">Transferase</keyword>
<comment type="subcellular location">
    <subcellularLocation>
        <location evidence="2">Membrane</location>
        <topology evidence="2">Multi-pass membrane protein</topology>
    </subcellularLocation>
</comment>